<sequence>MKLTACSVTDTTTERLRKLLPKGYYVFTELAAKNALEAKINADAYQRKLIIAESALQNSNTELLAKTIERDFFKNTVSEKDSIIIKTNRKLIVLKIVSYVEATVIVFLTFKSLTP</sequence>
<organism evidence="2 3">
    <name type="scientific">Flectobacillus longus</name>
    <dbReference type="NCBI Taxonomy" id="2984207"/>
    <lineage>
        <taxon>Bacteria</taxon>
        <taxon>Pseudomonadati</taxon>
        <taxon>Bacteroidota</taxon>
        <taxon>Cytophagia</taxon>
        <taxon>Cytophagales</taxon>
        <taxon>Flectobacillaceae</taxon>
        <taxon>Flectobacillus</taxon>
    </lineage>
</organism>
<proteinExistence type="predicted"/>
<dbReference type="Proteomes" id="UP001236569">
    <property type="component" value="Unassembled WGS sequence"/>
</dbReference>
<evidence type="ECO:0000313" key="3">
    <source>
        <dbReference type="Proteomes" id="UP001236569"/>
    </source>
</evidence>
<accession>A0ABT6YLD6</accession>
<evidence type="ECO:0000313" key="2">
    <source>
        <dbReference type="EMBL" id="MDI9863968.1"/>
    </source>
</evidence>
<comment type="caution">
    <text evidence="2">The sequence shown here is derived from an EMBL/GenBank/DDBJ whole genome shotgun (WGS) entry which is preliminary data.</text>
</comment>
<protein>
    <submittedName>
        <fullName evidence="2">Uncharacterized protein</fullName>
    </submittedName>
</protein>
<keyword evidence="1" id="KW-0472">Membrane</keyword>
<reference evidence="2 3" key="1">
    <citation type="submission" date="2023-05" db="EMBL/GenBank/DDBJ databases">
        <title>Novel species of genus Flectobacillus isolated from stream in China.</title>
        <authorList>
            <person name="Lu H."/>
        </authorList>
    </citation>
    <scope>NUCLEOTIDE SEQUENCE [LARGE SCALE GENOMIC DNA]</scope>
    <source>
        <strain evidence="2 3">DC10W</strain>
    </source>
</reference>
<keyword evidence="1" id="KW-0812">Transmembrane</keyword>
<keyword evidence="1" id="KW-1133">Transmembrane helix</keyword>
<feature type="transmembrane region" description="Helical" evidence="1">
    <location>
        <begin position="92"/>
        <end position="110"/>
    </location>
</feature>
<dbReference type="EMBL" id="JASHID010000003">
    <property type="protein sequence ID" value="MDI9863968.1"/>
    <property type="molecule type" value="Genomic_DNA"/>
</dbReference>
<evidence type="ECO:0000256" key="1">
    <source>
        <dbReference type="SAM" id="Phobius"/>
    </source>
</evidence>
<name>A0ABT6YLD6_9BACT</name>
<gene>
    <name evidence="2" type="ORF">QM480_06515</name>
</gene>
<keyword evidence="3" id="KW-1185">Reference proteome</keyword>
<dbReference type="RefSeq" id="WP_283369202.1">
    <property type="nucleotide sequence ID" value="NZ_JASHID010000003.1"/>
</dbReference>